<evidence type="ECO:0000256" key="7">
    <source>
        <dbReference type="HAMAP-Rule" id="MF_01844"/>
    </source>
</evidence>
<dbReference type="HAMAP" id="MF_01844">
    <property type="entry name" value="NhaA"/>
    <property type="match status" value="1"/>
</dbReference>
<evidence type="ECO:0000256" key="1">
    <source>
        <dbReference type="ARBA" id="ARBA00004429"/>
    </source>
</evidence>
<dbReference type="InterPro" id="IPR023171">
    <property type="entry name" value="Na/H_antiporter_dom_sf"/>
</dbReference>
<keyword evidence="9" id="KW-1185">Reference proteome</keyword>
<proteinExistence type="inferred from homology"/>
<feature type="transmembrane region" description="Helical" evidence="7">
    <location>
        <begin position="258"/>
        <end position="279"/>
    </location>
</feature>
<name>A0A381DKG1_9BACT</name>
<evidence type="ECO:0000256" key="3">
    <source>
        <dbReference type="ARBA" id="ARBA00022519"/>
    </source>
</evidence>
<feature type="transmembrane region" description="Helical" evidence="7">
    <location>
        <begin position="157"/>
        <end position="176"/>
    </location>
</feature>
<dbReference type="RefSeq" id="WP_089181924.1">
    <property type="nucleotide sequence ID" value="NZ_CP043427.1"/>
</dbReference>
<feature type="transmembrane region" description="Helical" evidence="7">
    <location>
        <begin position="99"/>
        <end position="118"/>
    </location>
</feature>
<sequence length="390" mass="42690">MNLNIIKKIINNEATGGILIIIATILALIFQNTILSSFYSDFLRLKSGIVMGDYKIIKPIILWVNDGLMAIFFFYIGLEVKREILVGELSTPSKVALPVIGGIGGVIIPAMIFILLNLGDSFALKGWAIPIVSDTAFAIGILLLLKSKFPPALKTFLLLLAIIDDVIAVVIIALFYTSELSTLALVLATITTCFLAYFNFKKTNSPLPYVMLGLLLWLFFLESGVHSTVAGVITAFFIPLQTKNKTMLLNKIEHTLHPWVTFFIMPIFAFVNAGIALNLEAFKSLLHPVPIGIIIGLLVGKPLGIFAFSYAAIKFKITNLPKDTNYGQFFGLCVLTAIGASMSLFISSIAYEHSDIYNYADKLAILIASFIAAIAGYLIIKANATKEMYN</sequence>
<evidence type="ECO:0000256" key="6">
    <source>
        <dbReference type="ARBA" id="ARBA00023136"/>
    </source>
</evidence>
<feature type="transmembrane region" description="Helical" evidence="7">
    <location>
        <begin position="124"/>
        <end position="145"/>
    </location>
</feature>
<dbReference type="GeneID" id="93090023"/>
<dbReference type="GO" id="GO:0015385">
    <property type="term" value="F:sodium:proton antiporter activity"/>
    <property type="evidence" value="ECO:0007669"/>
    <property type="project" value="UniProtKB-UniRule"/>
</dbReference>
<dbReference type="NCBIfam" id="NF007112">
    <property type="entry name" value="PRK09561.1"/>
    <property type="match status" value="1"/>
</dbReference>
<feature type="transmembrane region" description="Helical" evidence="7">
    <location>
        <begin position="60"/>
        <end position="78"/>
    </location>
</feature>
<dbReference type="PANTHER" id="PTHR30341">
    <property type="entry name" value="SODIUM ION/PROTON ANTIPORTER NHAA-RELATED"/>
    <property type="match status" value="1"/>
</dbReference>
<keyword evidence="6 7" id="KW-0472">Membrane</keyword>
<dbReference type="NCBIfam" id="NF007111">
    <property type="entry name" value="PRK09560.1"/>
    <property type="match status" value="1"/>
</dbReference>
<evidence type="ECO:0000313" key="9">
    <source>
        <dbReference type="Proteomes" id="UP000254920"/>
    </source>
</evidence>
<evidence type="ECO:0000256" key="2">
    <source>
        <dbReference type="ARBA" id="ARBA00022475"/>
    </source>
</evidence>
<comment type="similarity">
    <text evidence="7">Belongs to the NhaA Na(+)/H(+) (TC 2.A.33) antiporter family.</text>
</comment>
<gene>
    <name evidence="8" type="primary">nhaA_2</name>
    <name evidence="7" type="synonym">nhaA</name>
    <name evidence="8" type="ORF">NCTC12475_01371</name>
</gene>
<dbReference type="Gene3D" id="1.20.1530.10">
    <property type="entry name" value="Na+/H+ antiporter like domain"/>
    <property type="match status" value="1"/>
</dbReference>
<feature type="transmembrane region" description="Helical" evidence="7">
    <location>
        <begin position="212"/>
        <end position="238"/>
    </location>
</feature>
<dbReference type="GO" id="GO:0006885">
    <property type="term" value="P:regulation of pH"/>
    <property type="evidence" value="ECO:0007669"/>
    <property type="project" value="UniProtKB-UniRule"/>
</dbReference>
<feature type="transmembrane region" description="Helical" evidence="7">
    <location>
        <begin position="182"/>
        <end position="200"/>
    </location>
</feature>
<keyword evidence="2 7" id="KW-1003">Cell membrane</keyword>
<dbReference type="OrthoDB" id="5363609at2"/>
<feature type="transmembrane region" description="Helical" evidence="7">
    <location>
        <begin position="363"/>
        <end position="380"/>
    </location>
</feature>
<comment type="function">
    <text evidence="7">Na(+)/H(+) antiporter that extrudes sodium in exchange for external protons.</text>
</comment>
<dbReference type="PANTHER" id="PTHR30341:SF0">
    <property type="entry name" value="NA(+)_H(+) ANTIPORTER NHAA"/>
    <property type="match status" value="1"/>
</dbReference>
<comment type="subcellular location">
    <subcellularLocation>
        <location evidence="1">Cell inner membrane</location>
        <topology evidence="1">Multi-pass membrane protein</topology>
    </subcellularLocation>
    <subcellularLocation>
        <location evidence="7">Cell membrane</location>
        <topology evidence="7">Multi-pass membrane protein</topology>
    </subcellularLocation>
</comment>
<keyword evidence="3" id="KW-0997">Cell inner membrane</keyword>
<dbReference type="Proteomes" id="UP000254920">
    <property type="component" value="Unassembled WGS sequence"/>
</dbReference>
<accession>A0A381DKG1</accession>
<keyword evidence="5 7" id="KW-1133">Transmembrane helix</keyword>
<keyword evidence="7" id="KW-0406">Ion transport</keyword>
<dbReference type="EMBL" id="UFVD01000001">
    <property type="protein sequence ID" value="SUX11156.1"/>
    <property type="molecule type" value="Genomic_DNA"/>
</dbReference>
<comment type="catalytic activity">
    <reaction evidence="7">
        <text>Na(+)(in) + 2 H(+)(out) = Na(+)(out) + 2 H(+)(in)</text>
        <dbReference type="Rhea" id="RHEA:29251"/>
        <dbReference type="ChEBI" id="CHEBI:15378"/>
        <dbReference type="ChEBI" id="CHEBI:29101"/>
    </reaction>
</comment>
<feature type="transmembrane region" description="Helical" evidence="7">
    <location>
        <begin position="329"/>
        <end position="351"/>
    </location>
</feature>
<evidence type="ECO:0000256" key="4">
    <source>
        <dbReference type="ARBA" id="ARBA00022692"/>
    </source>
</evidence>
<feature type="transmembrane region" description="Helical" evidence="7">
    <location>
        <begin position="291"/>
        <end position="313"/>
    </location>
</feature>
<dbReference type="GO" id="GO:0005886">
    <property type="term" value="C:plasma membrane"/>
    <property type="evidence" value="ECO:0007669"/>
    <property type="project" value="UniProtKB-SubCell"/>
</dbReference>
<dbReference type="InterPro" id="IPR004670">
    <property type="entry name" value="NhaA"/>
</dbReference>
<keyword evidence="7" id="KW-0739">Sodium transport</keyword>
<reference evidence="8 9" key="1">
    <citation type="submission" date="2018-06" db="EMBL/GenBank/DDBJ databases">
        <authorList>
            <consortium name="Pathogen Informatics"/>
            <person name="Doyle S."/>
        </authorList>
    </citation>
    <scope>NUCLEOTIDE SEQUENCE [LARGE SCALE GENOMIC DNA]</scope>
    <source>
        <strain evidence="8 9">NCTC12475</strain>
    </source>
</reference>
<evidence type="ECO:0000256" key="5">
    <source>
        <dbReference type="ARBA" id="ARBA00022989"/>
    </source>
</evidence>
<evidence type="ECO:0000313" key="8">
    <source>
        <dbReference type="EMBL" id="SUX11156.1"/>
    </source>
</evidence>
<keyword evidence="7" id="KW-0915">Sodium</keyword>
<keyword evidence="7" id="KW-0050">Antiport</keyword>
<keyword evidence="4 7" id="KW-0812">Transmembrane</keyword>
<organism evidence="8 9">
    <name type="scientific">Campylobacter sputorum subsp. sputorum</name>
    <dbReference type="NCBI Taxonomy" id="32024"/>
    <lineage>
        <taxon>Bacteria</taxon>
        <taxon>Pseudomonadati</taxon>
        <taxon>Campylobacterota</taxon>
        <taxon>Epsilonproteobacteria</taxon>
        <taxon>Campylobacterales</taxon>
        <taxon>Campylobacteraceae</taxon>
        <taxon>Campylobacter</taxon>
    </lineage>
</organism>
<feature type="transmembrane region" description="Helical" evidence="7">
    <location>
        <begin position="16"/>
        <end position="40"/>
    </location>
</feature>
<dbReference type="NCBIfam" id="TIGR00773">
    <property type="entry name" value="NhaA"/>
    <property type="match status" value="1"/>
</dbReference>
<dbReference type="STRING" id="32024.GCA_000788295_01602"/>
<dbReference type="Pfam" id="PF06965">
    <property type="entry name" value="Na_H_antiport_1"/>
    <property type="match status" value="1"/>
</dbReference>
<dbReference type="AlphaFoldDB" id="A0A381DKG1"/>
<protein>
    <recommendedName>
        <fullName evidence="7">Na(+)/H(+) antiporter NhaA</fullName>
    </recommendedName>
    <alternativeName>
        <fullName evidence="7">Sodium/proton antiporter NhaA</fullName>
    </alternativeName>
</protein>
<keyword evidence="7" id="KW-0813">Transport</keyword>